<evidence type="ECO:0000256" key="6">
    <source>
        <dbReference type="ARBA" id="ARBA00023295"/>
    </source>
</evidence>
<protein>
    <recommendedName>
        <fullName evidence="7">Lysozyme</fullName>
        <ecNumber evidence="7">3.2.1.17</ecNumber>
    </recommendedName>
</protein>
<dbReference type="InterPro" id="IPR033907">
    <property type="entry name" value="Endolysin_autolysin"/>
</dbReference>
<keyword evidence="4 7" id="KW-0378">Hydrolase</keyword>
<gene>
    <name evidence="8" type="ORF">IIF7_11233</name>
</gene>
<reference evidence="8 9" key="1">
    <citation type="submission" date="2013-04" db="EMBL/GenBank/DDBJ databases">
        <title>Zunongwangia sp. 22II14-10F7 Genome Sequencing.</title>
        <authorList>
            <person name="Lai Q."/>
            <person name="Shao Z."/>
        </authorList>
    </citation>
    <scope>NUCLEOTIDE SEQUENCE [LARGE SCALE GENOMIC DNA]</scope>
    <source>
        <strain evidence="8 9">22II14-10F7</strain>
    </source>
</reference>
<dbReference type="CDD" id="cd00737">
    <property type="entry name" value="lyz_endolysin_autolysin"/>
    <property type="match status" value="1"/>
</dbReference>
<evidence type="ECO:0000256" key="5">
    <source>
        <dbReference type="ARBA" id="ARBA00023200"/>
    </source>
</evidence>
<evidence type="ECO:0000256" key="4">
    <source>
        <dbReference type="ARBA" id="ARBA00022801"/>
    </source>
</evidence>
<dbReference type="GO" id="GO:0042742">
    <property type="term" value="P:defense response to bacterium"/>
    <property type="evidence" value="ECO:0007669"/>
    <property type="project" value="UniProtKB-KW"/>
</dbReference>
<comment type="caution">
    <text evidence="8">The sequence shown here is derived from an EMBL/GenBank/DDBJ whole genome shotgun (WGS) entry which is preliminary data.</text>
</comment>
<dbReference type="Gene3D" id="1.10.530.40">
    <property type="match status" value="1"/>
</dbReference>
<dbReference type="STRING" id="1185767.IIF7_11233"/>
<dbReference type="InterPro" id="IPR002196">
    <property type="entry name" value="Glyco_hydro_24"/>
</dbReference>
<dbReference type="OrthoDB" id="5327667at2"/>
<accession>A0A1Y1T2Z6</accession>
<evidence type="ECO:0000256" key="3">
    <source>
        <dbReference type="ARBA" id="ARBA00022638"/>
    </source>
</evidence>
<dbReference type="InterPro" id="IPR023347">
    <property type="entry name" value="Lysozyme_dom_sf"/>
</dbReference>
<dbReference type="GO" id="GO:0016998">
    <property type="term" value="P:cell wall macromolecule catabolic process"/>
    <property type="evidence" value="ECO:0007669"/>
    <property type="project" value="InterPro"/>
</dbReference>
<dbReference type="SUPFAM" id="SSF53955">
    <property type="entry name" value="Lysozyme-like"/>
    <property type="match status" value="1"/>
</dbReference>
<organism evidence="8 9">
    <name type="scientific">Zunongwangia atlantica 22II14-10F7</name>
    <dbReference type="NCBI Taxonomy" id="1185767"/>
    <lineage>
        <taxon>Bacteria</taxon>
        <taxon>Pseudomonadati</taxon>
        <taxon>Bacteroidota</taxon>
        <taxon>Flavobacteriia</taxon>
        <taxon>Flavobacteriales</taxon>
        <taxon>Flavobacteriaceae</taxon>
        <taxon>Zunongwangia</taxon>
    </lineage>
</organism>
<dbReference type="AlphaFoldDB" id="A0A1Y1T2Z6"/>
<keyword evidence="3 7" id="KW-0081">Bacteriolytic enzyme</keyword>
<dbReference type="Pfam" id="PF00959">
    <property type="entry name" value="Phage_lysozyme"/>
    <property type="match status" value="1"/>
</dbReference>
<comment type="similarity">
    <text evidence="7">Belongs to the glycosyl hydrolase 24 family.</text>
</comment>
<dbReference type="GO" id="GO:0009253">
    <property type="term" value="P:peptidoglycan catabolic process"/>
    <property type="evidence" value="ECO:0007669"/>
    <property type="project" value="InterPro"/>
</dbReference>
<dbReference type="EMBL" id="ARYN01000009">
    <property type="protein sequence ID" value="ORL45391.1"/>
    <property type="molecule type" value="Genomic_DNA"/>
</dbReference>
<evidence type="ECO:0000256" key="7">
    <source>
        <dbReference type="RuleBase" id="RU003788"/>
    </source>
</evidence>
<dbReference type="PANTHER" id="PTHR38107">
    <property type="match status" value="1"/>
</dbReference>
<dbReference type="InterPro" id="IPR051018">
    <property type="entry name" value="Bacteriophage_GH24"/>
</dbReference>
<proteinExistence type="inferred from homology"/>
<comment type="catalytic activity">
    <reaction evidence="1 7">
        <text>Hydrolysis of (1-&gt;4)-beta-linkages between N-acetylmuramic acid and N-acetyl-D-glucosamine residues in a peptidoglycan and between N-acetyl-D-glucosamine residues in chitodextrins.</text>
        <dbReference type="EC" id="3.2.1.17"/>
    </reaction>
</comment>
<keyword evidence="9" id="KW-1185">Reference proteome</keyword>
<dbReference type="PANTHER" id="PTHR38107:SF3">
    <property type="entry name" value="LYSOZYME RRRD-RELATED"/>
    <property type="match status" value="1"/>
</dbReference>
<keyword evidence="5" id="KW-1035">Host cytoplasm</keyword>
<evidence type="ECO:0000313" key="9">
    <source>
        <dbReference type="Proteomes" id="UP000192746"/>
    </source>
</evidence>
<dbReference type="InterPro" id="IPR023346">
    <property type="entry name" value="Lysozyme-like_dom_sf"/>
</dbReference>
<evidence type="ECO:0000256" key="1">
    <source>
        <dbReference type="ARBA" id="ARBA00000632"/>
    </source>
</evidence>
<evidence type="ECO:0000256" key="2">
    <source>
        <dbReference type="ARBA" id="ARBA00022529"/>
    </source>
</evidence>
<keyword evidence="2 7" id="KW-0929">Antimicrobial</keyword>
<name>A0A1Y1T2Z6_9FLAO</name>
<dbReference type="GO" id="GO:0003796">
    <property type="term" value="F:lysozyme activity"/>
    <property type="evidence" value="ECO:0007669"/>
    <property type="project" value="UniProtKB-EC"/>
</dbReference>
<keyword evidence="6 7" id="KW-0326">Glycosidase</keyword>
<dbReference type="Proteomes" id="UP000192746">
    <property type="component" value="Unassembled WGS sequence"/>
</dbReference>
<dbReference type="GO" id="GO:0031640">
    <property type="term" value="P:killing of cells of another organism"/>
    <property type="evidence" value="ECO:0007669"/>
    <property type="project" value="UniProtKB-KW"/>
</dbReference>
<dbReference type="InterPro" id="IPR034690">
    <property type="entry name" value="Endolysin_T4_type"/>
</dbReference>
<sequence length="150" mass="17221">MRLSEKGLNHLKKSEGWRNAPYFDSAGIPTIGYGFTFYPNNKRVKITDDPITLAEGETMLKLILRPFEKWVSKLVTSSINQHQFDALVSFTYNVGQGNFSESTLLKKVNENPSDNTIQDEFKRWVYAGGKKSKGLKKRRNKEAYLYVNGY</sequence>
<evidence type="ECO:0000313" key="8">
    <source>
        <dbReference type="EMBL" id="ORL45391.1"/>
    </source>
</evidence>
<dbReference type="HAMAP" id="MF_04110">
    <property type="entry name" value="ENDOLYSIN_T4"/>
    <property type="match status" value="1"/>
</dbReference>
<dbReference type="RefSeq" id="WP_084841786.1">
    <property type="nucleotide sequence ID" value="NZ_ARYN01000009.1"/>
</dbReference>
<dbReference type="EC" id="3.2.1.17" evidence="7"/>